<keyword evidence="4 6" id="KW-0067">ATP-binding</keyword>
<gene>
    <name evidence="6" type="ORF">LEA_12648</name>
</gene>
<protein>
    <submittedName>
        <fullName evidence="6">Sugar ABC transporter ATP-binding protein</fullName>
    </submittedName>
</protein>
<feature type="domain" description="ABC transporter" evidence="5">
    <location>
        <begin position="23"/>
        <end position="148"/>
    </location>
</feature>
<evidence type="ECO:0000313" key="6">
    <source>
        <dbReference type="EMBL" id="EKC60861.1"/>
    </source>
</evidence>
<dbReference type="AlphaFoldDB" id="K1TNG6"/>
<keyword evidence="2" id="KW-0677">Repeat</keyword>
<dbReference type="InterPro" id="IPR050107">
    <property type="entry name" value="ABC_carbohydrate_import_ATPase"/>
</dbReference>
<evidence type="ECO:0000256" key="3">
    <source>
        <dbReference type="ARBA" id="ARBA00022741"/>
    </source>
</evidence>
<keyword evidence="3" id="KW-0547">Nucleotide-binding</keyword>
<keyword evidence="1" id="KW-0813">Transport</keyword>
<feature type="non-terminal residue" evidence="6">
    <location>
        <position position="150"/>
    </location>
</feature>
<dbReference type="SUPFAM" id="SSF52540">
    <property type="entry name" value="P-loop containing nucleoside triphosphate hydrolases"/>
    <property type="match status" value="1"/>
</dbReference>
<dbReference type="Pfam" id="PF00005">
    <property type="entry name" value="ABC_tran"/>
    <property type="match status" value="1"/>
</dbReference>
<sequence length="150" mass="16241">MTDKELLLEVKNITKSFPGVRALSNVSLSVHRGEVVGLVGENGAGKSTLMNTLLGSLKPDSGEMIYKGKAYTPKSPADALNHGISMIHQELTLAPDLTVATNIWLGQEKKFSHAGYVSEREKQKATKELLSNFNIDLDCNATVRTLSVAE</sequence>
<dbReference type="Gene3D" id="3.40.50.300">
    <property type="entry name" value="P-loop containing nucleotide triphosphate hydrolases"/>
    <property type="match status" value="1"/>
</dbReference>
<name>K1TNG6_9ZZZZ</name>
<evidence type="ECO:0000256" key="2">
    <source>
        <dbReference type="ARBA" id="ARBA00022737"/>
    </source>
</evidence>
<evidence type="ECO:0000259" key="5">
    <source>
        <dbReference type="Pfam" id="PF00005"/>
    </source>
</evidence>
<evidence type="ECO:0000256" key="4">
    <source>
        <dbReference type="ARBA" id="ARBA00022840"/>
    </source>
</evidence>
<proteinExistence type="predicted"/>
<dbReference type="InterPro" id="IPR003439">
    <property type="entry name" value="ABC_transporter-like_ATP-bd"/>
</dbReference>
<reference evidence="6" key="1">
    <citation type="journal article" date="2013" name="Environ. Microbiol.">
        <title>Microbiota from the distal guts of lean and obese adolescents exhibit partial functional redundancy besides clear differences in community structure.</title>
        <authorList>
            <person name="Ferrer M."/>
            <person name="Ruiz A."/>
            <person name="Lanza F."/>
            <person name="Haange S.B."/>
            <person name="Oberbach A."/>
            <person name="Till H."/>
            <person name="Bargiela R."/>
            <person name="Campoy C."/>
            <person name="Segura M.T."/>
            <person name="Richter M."/>
            <person name="von Bergen M."/>
            <person name="Seifert J."/>
            <person name="Suarez A."/>
        </authorList>
    </citation>
    <scope>NUCLEOTIDE SEQUENCE</scope>
</reference>
<dbReference type="GO" id="GO:0005524">
    <property type="term" value="F:ATP binding"/>
    <property type="evidence" value="ECO:0007669"/>
    <property type="project" value="UniProtKB-KW"/>
</dbReference>
<organism evidence="6">
    <name type="scientific">human gut metagenome</name>
    <dbReference type="NCBI Taxonomy" id="408170"/>
    <lineage>
        <taxon>unclassified sequences</taxon>
        <taxon>metagenomes</taxon>
        <taxon>organismal metagenomes</taxon>
    </lineage>
</organism>
<evidence type="ECO:0000256" key="1">
    <source>
        <dbReference type="ARBA" id="ARBA00022448"/>
    </source>
</evidence>
<comment type="caution">
    <text evidence="6">The sequence shown here is derived from an EMBL/GenBank/DDBJ whole genome shotgun (WGS) entry which is preliminary data.</text>
</comment>
<accession>K1TNG6</accession>
<dbReference type="EMBL" id="AJWY01008562">
    <property type="protein sequence ID" value="EKC60861.1"/>
    <property type="molecule type" value="Genomic_DNA"/>
</dbReference>
<dbReference type="PANTHER" id="PTHR43790:SF9">
    <property type="entry name" value="GALACTOFURANOSE TRANSPORTER ATP-BINDING PROTEIN YTFR"/>
    <property type="match status" value="1"/>
</dbReference>
<dbReference type="GO" id="GO:0016887">
    <property type="term" value="F:ATP hydrolysis activity"/>
    <property type="evidence" value="ECO:0007669"/>
    <property type="project" value="InterPro"/>
</dbReference>
<dbReference type="PANTHER" id="PTHR43790">
    <property type="entry name" value="CARBOHYDRATE TRANSPORT ATP-BINDING PROTEIN MG119-RELATED"/>
    <property type="match status" value="1"/>
</dbReference>
<dbReference type="InterPro" id="IPR027417">
    <property type="entry name" value="P-loop_NTPase"/>
</dbReference>